<evidence type="ECO:0008006" key="3">
    <source>
        <dbReference type="Google" id="ProtNLM"/>
    </source>
</evidence>
<name>X1BNQ3_9ZZZZ</name>
<dbReference type="InterPro" id="IPR036894">
    <property type="entry name" value="YbaB-like_sf"/>
</dbReference>
<proteinExistence type="predicted"/>
<dbReference type="AlphaFoldDB" id="X1BNQ3"/>
<reference evidence="1" key="1">
    <citation type="journal article" date="2014" name="Front. Microbiol.">
        <title>High frequency of phylogenetically diverse reductive dehalogenase-homologous genes in deep subseafloor sedimentary metagenomes.</title>
        <authorList>
            <person name="Kawai M."/>
            <person name="Futagami T."/>
            <person name="Toyoda A."/>
            <person name="Takaki Y."/>
            <person name="Nishi S."/>
            <person name="Hori S."/>
            <person name="Arai W."/>
            <person name="Tsubouchi T."/>
            <person name="Morono Y."/>
            <person name="Uchiyama I."/>
            <person name="Ito T."/>
            <person name="Fujiyama A."/>
            <person name="Inagaki F."/>
            <person name="Takami H."/>
        </authorList>
    </citation>
    <scope>NUCLEOTIDE SEQUENCE</scope>
    <source>
        <strain evidence="1">Expedition CK06-06</strain>
    </source>
</reference>
<dbReference type="EMBL" id="BART01001882">
    <property type="protein sequence ID" value="GAG73766.1"/>
    <property type="molecule type" value="Genomic_DNA"/>
</dbReference>
<sequence>MDIKKLMKQAKDLKKLQKEISKTVIQSEVNGAKLSISGTGEVKSFIMSEELYNKGKKEIEKAIFKVITSCLRKQLDLQKEKAKQALKGINLPKI</sequence>
<comment type="caution">
    <text evidence="1">The sequence shown here is derived from an EMBL/GenBank/DDBJ whole genome shotgun (WGS) entry which is preliminary data.</text>
</comment>
<dbReference type="Gene3D" id="3.30.1310.10">
    <property type="entry name" value="Nucleoid-associated protein YbaB-like domain"/>
    <property type="match status" value="1"/>
</dbReference>
<protein>
    <recommendedName>
        <fullName evidence="3">Nucleoid-associated protein</fullName>
    </recommendedName>
</protein>
<organism evidence="1">
    <name type="scientific">marine sediment metagenome</name>
    <dbReference type="NCBI Taxonomy" id="412755"/>
    <lineage>
        <taxon>unclassified sequences</taxon>
        <taxon>metagenomes</taxon>
        <taxon>ecological metagenomes</taxon>
    </lineage>
</organism>
<evidence type="ECO:0000313" key="1">
    <source>
        <dbReference type="EMBL" id="GAG73766.1"/>
    </source>
</evidence>
<gene>
    <name evidence="1" type="ORF">S01H4_06207</name>
    <name evidence="2" type="ORF">S03H2_37436</name>
</gene>
<dbReference type="SUPFAM" id="SSF82607">
    <property type="entry name" value="YbaB-like"/>
    <property type="match status" value="1"/>
</dbReference>
<dbReference type="EMBL" id="BARU01023045">
    <property type="protein sequence ID" value="GAH48838.1"/>
    <property type="molecule type" value="Genomic_DNA"/>
</dbReference>
<accession>X1BNQ3</accession>
<evidence type="ECO:0000313" key="2">
    <source>
        <dbReference type="EMBL" id="GAH48838.1"/>
    </source>
</evidence>